<accession>A0A2S7VMM9</accession>
<proteinExistence type="predicted"/>
<evidence type="ECO:0000256" key="4">
    <source>
        <dbReference type="ARBA" id="ARBA00023163"/>
    </source>
</evidence>
<evidence type="ECO:0000256" key="3">
    <source>
        <dbReference type="ARBA" id="ARBA00023125"/>
    </source>
</evidence>
<sequence>MNITLIHQLLERLGNLIRNETRTCLVEHGLQPVQLDALYYLSVCNRFSNTPKAVTEYLGLTKGTVSQSLKVLESKGYVRKSIDPDDKRITHLTVTEQGESLIAVIQPSQLLKKVWQDSRGDECGLDGELLEQQLTSLLAAIQQQNQCKSFGVCKTCKHNQTLTDGTHLCGLTQVALTDSDIQKICIEHIDSIQIE</sequence>
<dbReference type="PRINTS" id="PR00598">
    <property type="entry name" value="HTHMARR"/>
</dbReference>
<dbReference type="InterPro" id="IPR000835">
    <property type="entry name" value="HTH_MarR-typ"/>
</dbReference>
<keyword evidence="2" id="KW-0805">Transcription regulation</keyword>
<dbReference type="EMBL" id="MSCJ01000003">
    <property type="protein sequence ID" value="PQJ62741.1"/>
    <property type="molecule type" value="Genomic_DNA"/>
</dbReference>
<dbReference type="GO" id="GO:0003700">
    <property type="term" value="F:DNA-binding transcription factor activity"/>
    <property type="evidence" value="ECO:0007669"/>
    <property type="project" value="InterPro"/>
</dbReference>
<gene>
    <name evidence="6" type="ORF">BTO08_21220</name>
</gene>
<dbReference type="InterPro" id="IPR036388">
    <property type="entry name" value="WH-like_DNA-bd_sf"/>
</dbReference>
<dbReference type="OrthoDB" id="5522755at2"/>
<reference evidence="6 7" key="1">
    <citation type="submission" date="2016-12" db="EMBL/GenBank/DDBJ databases">
        <title>Diversity of luminous bacteria.</title>
        <authorList>
            <person name="Yoshizawa S."/>
            <person name="Kogure K."/>
        </authorList>
    </citation>
    <scope>NUCLEOTIDE SEQUENCE [LARGE SCALE GENOMIC DNA]</scope>
    <source>
        <strain evidence="6 7">LC1-200</strain>
    </source>
</reference>
<name>A0A2S7VMM9_PHOAN</name>
<dbReference type="Pfam" id="PF12802">
    <property type="entry name" value="MarR_2"/>
    <property type="match status" value="1"/>
</dbReference>
<dbReference type="Gene3D" id="1.10.10.10">
    <property type="entry name" value="Winged helix-like DNA-binding domain superfamily/Winged helix DNA-binding domain"/>
    <property type="match status" value="1"/>
</dbReference>
<dbReference type="PANTHER" id="PTHR33164">
    <property type="entry name" value="TRANSCRIPTIONAL REGULATOR, MARR FAMILY"/>
    <property type="match status" value="1"/>
</dbReference>
<dbReference type="SMART" id="SM00347">
    <property type="entry name" value="HTH_MARR"/>
    <property type="match status" value="1"/>
</dbReference>
<organism evidence="6 7">
    <name type="scientific">Photobacterium angustum</name>
    <dbReference type="NCBI Taxonomy" id="661"/>
    <lineage>
        <taxon>Bacteria</taxon>
        <taxon>Pseudomonadati</taxon>
        <taxon>Pseudomonadota</taxon>
        <taxon>Gammaproteobacteria</taxon>
        <taxon>Vibrionales</taxon>
        <taxon>Vibrionaceae</taxon>
        <taxon>Photobacterium</taxon>
    </lineage>
</organism>
<comment type="caution">
    <text evidence="6">The sequence shown here is derived from an EMBL/GenBank/DDBJ whole genome shotgun (WGS) entry which is preliminary data.</text>
</comment>
<dbReference type="PANTHER" id="PTHR33164:SF5">
    <property type="entry name" value="ORGANIC HYDROPEROXIDE RESISTANCE TRANSCRIPTIONAL REGULATOR"/>
    <property type="match status" value="1"/>
</dbReference>
<dbReference type="SUPFAM" id="SSF46785">
    <property type="entry name" value="Winged helix' DNA-binding domain"/>
    <property type="match status" value="1"/>
</dbReference>
<dbReference type="InterPro" id="IPR039422">
    <property type="entry name" value="MarR/SlyA-like"/>
</dbReference>
<comment type="subcellular location">
    <subcellularLocation>
        <location evidence="1">Cytoplasm</location>
    </subcellularLocation>
</comment>
<evidence type="ECO:0000256" key="2">
    <source>
        <dbReference type="ARBA" id="ARBA00023015"/>
    </source>
</evidence>
<dbReference type="GO" id="GO:0005737">
    <property type="term" value="C:cytoplasm"/>
    <property type="evidence" value="ECO:0007669"/>
    <property type="project" value="UniProtKB-SubCell"/>
</dbReference>
<evidence type="ECO:0000313" key="6">
    <source>
        <dbReference type="EMBL" id="PQJ62741.1"/>
    </source>
</evidence>
<dbReference type="RefSeq" id="WP_105062517.1">
    <property type="nucleotide sequence ID" value="NZ_MSCJ01000003.1"/>
</dbReference>
<evidence type="ECO:0000259" key="5">
    <source>
        <dbReference type="PROSITE" id="PS50995"/>
    </source>
</evidence>
<protein>
    <submittedName>
        <fullName evidence="6">MarR family transcriptional regulator</fullName>
    </submittedName>
</protein>
<keyword evidence="3" id="KW-0238">DNA-binding</keyword>
<dbReference type="InterPro" id="IPR023187">
    <property type="entry name" value="Tscrpt_reg_MarR-type_CS"/>
</dbReference>
<dbReference type="GO" id="GO:0006950">
    <property type="term" value="P:response to stress"/>
    <property type="evidence" value="ECO:0007669"/>
    <property type="project" value="TreeGrafter"/>
</dbReference>
<evidence type="ECO:0000313" key="7">
    <source>
        <dbReference type="Proteomes" id="UP000238730"/>
    </source>
</evidence>
<evidence type="ECO:0000256" key="1">
    <source>
        <dbReference type="ARBA" id="ARBA00004496"/>
    </source>
</evidence>
<keyword evidence="4" id="KW-0804">Transcription</keyword>
<feature type="domain" description="HTH marR-type" evidence="5">
    <location>
        <begin position="1"/>
        <end position="143"/>
    </location>
</feature>
<dbReference type="InterPro" id="IPR036390">
    <property type="entry name" value="WH_DNA-bd_sf"/>
</dbReference>
<dbReference type="GO" id="GO:0003677">
    <property type="term" value="F:DNA binding"/>
    <property type="evidence" value="ECO:0007669"/>
    <property type="project" value="UniProtKB-KW"/>
</dbReference>
<dbReference type="PROSITE" id="PS50995">
    <property type="entry name" value="HTH_MARR_2"/>
    <property type="match status" value="1"/>
</dbReference>
<dbReference type="PROSITE" id="PS01117">
    <property type="entry name" value="HTH_MARR_1"/>
    <property type="match status" value="1"/>
</dbReference>
<dbReference type="Proteomes" id="UP000238730">
    <property type="component" value="Unassembled WGS sequence"/>
</dbReference>
<dbReference type="AlphaFoldDB" id="A0A2S7VMM9"/>